<reference evidence="1 2" key="1">
    <citation type="submission" date="2016-06" db="EMBL/GenBank/DDBJ databases">
        <title>Genome sequence of endosymbiont of Candidatus Endolucinida thiodiazotropha.</title>
        <authorList>
            <person name="Poehlein A."/>
            <person name="Koenig S."/>
            <person name="Heiden S.E."/>
            <person name="Thuermer A."/>
            <person name="Voget S."/>
            <person name="Daniel R."/>
            <person name="Markert S."/>
            <person name="Gros O."/>
            <person name="Schweder T."/>
        </authorList>
    </citation>
    <scope>NUCLEOTIDE SEQUENCE [LARGE SCALE GENOMIC DNA]</scope>
    <source>
        <strain evidence="1 2">COS</strain>
    </source>
</reference>
<name>A0A7Z0VJT6_9GAMM</name>
<dbReference type="OrthoDB" id="1242806at2"/>
<dbReference type="Proteomes" id="UP000094769">
    <property type="component" value="Unassembled WGS sequence"/>
</dbReference>
<dbReference type="RefSeq" id="WP_069126886.1">
    <property type="nucleotide sequence ID" value="NZ_MARB01000020.1"/>
</dbReference>
<comment type="caution">
    <text evidence="1">The sequence shown here is derived from an EMBL/GenBank/DDBJ whole genome shotgun (WGS) entry which is preliminary data.</text>
</comment>
<gene>
    <name evidence="1" type="ORF">CODIS_32260</name>
</gene>
<organism evidence="1 2">
    <name type="scientific">Candidatus Thiodiazotropha endolucinida</name>
    <dbReference type="NCBI Taxonomy" id="1655433"/>
    <lineage>
        <taxon>Bacteria</taxon>
        <taxon>Pseudomonadati</taxon>
        <taxon>Pseudomonadota</taxon>
        <taxon>Gammaproteobacteria</taxon>
        <taxon>Chromatiales</taxon>
        <taxon>Sedimenticolaceae</taxon>
        <taxon>Candidatus Thiodiazotropha</taxon>
    </lineage>
</organism>
<accession>A0A7Z0VJT6</accession>
<dbReference type="EMBL" id="MARB01000020">
    <property type="protein sequence ID" value="ODJ86586.1"/>
    <property type="molecule type" value="Genomic_DNA"/>
</dbReference>
<proteinExistence type="predicted"/>
<dbReference type="AlphaFoldDB" id="A0A7Z0VJT6"/>
<evidence type="ECO:0000313" key="1">
    <source>
        <dbReference type="EMBL" id="ODJ86586.1"/>
    </source>
</evidence>
<sequence>MAGNVQIESDFIIGGHPDARVTPNFRLKELYRSNGKVRVHRELVAGLQVLRDNLAASIEIDPRRPAALEKPSDDGLYVVIAAEDTERLQKEAMKLLRQGYFSRCVADNGQLYVEMHDPSLLPRISPKLAFDCGVKVTAAFETSGDPYQQVTGNFDKAGLSFGPIQCNLKTGTLQELFRYFRGEDESRLRRCFDDPEDYLAFWKVLDGSRKKAVAWADGLSLGSAKHRFAQPWRGYLQAVGREPLFRQVMLRYAYDKYGKLLMSALAFLHGVSPVEISNLRCLAALYDMGVQQGSLKKAHTAIKRRVAAEQPEDEFALTRIAVEERAKKASPRWRADCLSRRLCILDRQPVSVTLDGKRARRSNRSSYLLRNSEVKGLDRYLVG</sequence>
<protein>
    <submittedName>
        <fullName evidence="1">Uncharacterized protein</fullName>
    </submittedName>
</protein>
<keyword evidence="2" id="KW-1185">Reference proteome</keyword>
<evidence type="ECO:0000313" key="2">
    <source>
        <dbReference type="Proteomes" id="UP000094769"/>
    </source>
</evidence>